<keyword evidence="1" id="KW-0645">Protease</keyword>
<reference evidence="6 7" key="1">
    <citation type="journal article" date="2010" name="Science">
        <title>Genomic comparison of the ants Camponotus floridanus and Harpegnathos saltator.</title>
        <authorList>
            <person name="Bonasio R."/>
            <person name="Zhang G."/>
            <person name="Ye C."/>
            <person name="Mutti N.S."/>
            <person name="Fang X."/>
            <person name="Qin N."/>
            <person name="Donahue G."/>
            <person name="Yang P."/>
            <person name="Li Q."/>
            <person name="Li C."/>
            <person name="Zhang P."/>
            <person name="Huang Z."/>
            <person name="Berger S.L."/>
            <person name="Reinberg D."/>
            <person name="Wang J."/>
            <person name="Liebig J."/>
        </authorList>
    </citation>
    <scope>NUCLEOTIDE SEQUENCE [LARGE SCALE GENOMIC DNA]</scope>
    <source>
        <strain evidence="6 7">R22 G/1</strain>
    </source>
</reference>
<dbReference type="Pfam" id="PF00089">
    <property type="entry name" value="Trypsin"/>
    <property type="match status" value="1"/>
</dbReference>
<dbReference type="OMA" id="CEDRNIW"/>
<organism evidence="7">
    <name type="scientific">Harpegnathos saltator</name>
    <name type="common">Jerdon's jumping ant</name>
    <dbReference type="NCBI Taxonomy" id="610380"/>
    <lineage>
        <taxon>Eukaryota</taxon>
        <taxon>Metazoa</taxon>
        <taxon>Ecdysozoa</taxon>
        <taxon>Arthropoda</taxon>
        <taxon>Hexapoda</taxon>
        <taxon>Insecta</taxon>
        <taxon>Pterygota</taxon>
        <taxon>Neoptera</taxon>
        <taxon>Endopterygota</taxon>
        <taxon>Hymenoptera</taxon>
        <taxon>Apocrita</taxon>
        <taxon>Aculeata</taxon>
        <taxon>Formicoidea</taxon>
        <taxon>Formicidae</taxon>
        <taxon>Ponerinae</taxon>
        <taxon>Ponerini</taxon>
        <taxon>Harpegnathos</taxon>
    </lineage>
</organism>
<dbReference type="InterPro" id="IPR033116">
    <property type="entry name" value="TRYPSIN_SER"/>
</dbReference>
<keyword evidence="4" id="KW-1015">Disulfide bond</keyword>
<evidence type="ECO:0000256" key="1">
    <source>
        <dbReference type="ARBA" id="ARBA00022670"/>
    </source>
</evidence>
<dbReference type="EMBL" id="GL449511">
    <property type="protein sequence ID" value="EFN82569.1"/>
    <property type="molecule type" value="Genomic_DNA"/>
</dbReference>
<evidence type="ECO:0000256" key="2">
    <source>
        <dbReference type="ARBA" id="ARBA00022801"/>
    </source>
</evidence>
<dbReference type="MEROPS" id="S01.119"/>
<dbReference type="InParanoid" id="E2BNX7"/>
<gene>
    <name evidence="6" type="ORF">EAI_00856</name>
</gene>
<dbReference type="Proteomes" id="UP000008237">
    <property type="component" value="Unassembled WGS sequence"/>
</dbReference>
<dbReference type="Gene3D" id="2.40.10.10">
    <property type="entry name" value="Trypsin-like serine proteases"/>
    <property type="match status" value="1"/>
</dbReference>
<dbReference type="OrthoDB" id="10002959at2759"/>
<keyword evidence="3" id="KW-0720">Serine protease</keyword>
<feature type="domain" description="Peptidase S1" evidence="5">
    <location>
        <begin position="1"/>
        <end position="110"/>
    </location>
</feature>
<dbReference type="PROSITE" id="PS50240">
    <property type="entry name" value="TRYPSIN_DOM"/>
    <property type="match status" value="1"/>
</dbReference>
<dbReference type="GO" id="GO:0006508">
    <property type="term" value="P:proteolysis"/>
    <property type="evidence" value="ECO:0007669"/>
    <property type="project" value="UniProtKB-KW"/>
</dbReference>
<dbReference type="InterPro" id="IPR009003">
    <property type="entry name" value="Peptidase_S1_PA"/>
</dbReference>
<evidence type="ECO:0000259" key="5">
    <source>
        <dbReference type="PROSITE" id="PS50240"/>
    </source>
</evidence>
<dbReference type="InterPro" id="IPR050430">
    <property type="entry name" value="Peptidase_S1"/>
</dbReference>
<dbReference type="SMART" id="SM00020">
    <property type="entry name" value="Tryp_SPc"/>
    <property type="match status" value="1"/>
</dbReference>
<name>E2BNX7_HARSA</name>
<dbReference type="AlphaFoldDB" id="E2BNX7"/>
<dbReference type="STRING" id="610380.E2BNX7"/>
<dbReference type="InterPro" id="IPR001254">
    <property type="entry name" value="Trypsin_dom"/>
</dbReference>
<proteinExistence type="predicted"/>
<dbReference type="GO" id="GO:0004252">
    <property type="term" value="F:serine-type endopeptidase activity"/>
    <property type="evidence" value="ECO:0007669"/>
    <property type="project" value="InterPro"/>
</dbReference>
<protein>
    <submittedName>
        <fullName evidence="6">Glandular kallikrein</fullName>
    </submittedName>
</protein>
<dbReference type="PANTHER" id="PTHR24276">
    <property type="entry name" value="POLYSERASE-RELATED"/>
    <property type="match status" value="1"/>
</dbReference>
<dbReference type="InterPro" id="IPR043504">
    <property type="entry name" value="Peptidase_S1_PA_chymotrypsin"/>
</dbReference>
<evidence type="ECO:0000313" key="6">
    <source>
        <dbReference type="EMBL" id="EFN82569.1"/>
    </source>
</evidence>
<evidence type="ECO:0000256" key="3">
    <source>
        <dbReference type="ARBA" id="ARBA00022825"/>
    </source>
</evidence>
<dbReference type="SUPFAM" id="SSF50494">
    <property type="entry name" value="Trypsin-like serine proteases"/>
    <property type="match status" value="1"/>
</dbReference>
<evidence type="ECO:0000313" key="7">
    <source>
        <dbReference type="Proteomes" id="UP000008237"/>
    </source>
</evidence>
<accession>E2BNX7</accession>
<keyword evidence="7" id="KW-1185">Reference proteome</keyword>
<keyword evidence="2" id="KW-0378">Hydrolase</keyword>
<sequence>MKQCIAVGWGRHIPDSNRGSGTYLRHVQMPLISAVECPMPNVHKEAQICTGLQEGGRDVCLGDSGGPLICNGTQVGIVSWGNPTGCALPNSASVYSRVDFYLDWLNCTIQRNGVSECSFRPVTSIAFAFYWLYLFLIC</sequence>
<dbReference type="PANTHER" id="PTHR24276:SF98">
    <property type="entry name" value="FI18310P1-RELATED"/>
    <property type="match status" value="1"/>
</dbReference>
<evidence type="ECO:0000256" key="4">
    <source>
        <dbReference type="ARBA" id="ARBA00023157"/>
    </source>
</evidence>
<dbReference type="PROSITE" id="PS00135">
    <property type="entry name" value="TRYPSIN_SER"/>
    <property type="match status" value="1"/>
</dbReference>